<evidence type="ECO:0000313" key="2">
    <source>
        <dbReference type="EMBL" id="GAA4464486.1"/>
    </source>
</evidence>
<gene>
    <name evidence="2" type="ORF">GCM10023156_51000</name>
</gene>
<reference evidence="3" key="1">
    <citation type="journal article" date="2019" name="Int. J. Syst. Evol. Microbiol.">
        <title>The Global Catalogue of Microorganisms (GCM) 10K type strain sequencing project: providing services to taxonomists for standard genome sequencing and annotation.</title>
        <authorList>
            <consortium name="The Broad Institute Genomics Platform"/>
            <consortium name="The Broad Institute Genome Sequencing Center for Infectious Disease"/>
            <person name="Wu L."/>
            <person name="Ma J."/>
        </authorList>
    </citation>
    <scope>NUCLEOTIDE SEQUENCE [LARGE SCALE GENOMIC DNA]</scope>
    <source>
        <strain evidence="3">JCM 17759</strain>
    </source>
</reference>
<sequence length="184" mass="20613">MKLFAVTLILAFVPTVWGESPTDDKFVTQVLEPTGGKIVRPKDWFYTESHRGPVYLWTISAEDATGGKPYTTGVRIQTIVGVQKGTGKTAEKFLGDFVASKKNDKRVVVIKTCEKSKSGLFNRICLETEEGDDHILYSLFWGTGGLDVAVVVVAGTTKELWDTHAPTFRKMEEFELIDMKRFEK</sequence>
<keyword evidence="1" id="KW-0732">Signal</keyword>
<dbReference type="Proteomes" id="UP001500840">
    <property type="component" value="Unassembled WGS sequence"/>
</dbReference>
<keyword evidence="3" id="KW-1185">Reference proteome</keyword>
<proteinExistence type="predicted"/>
<feature type="signal peptide" evidence="1">
    <location>
        <begin position="1"/>
        <end position="18"/>
    </location>
</feature>
<organism evidence="2 3">
    <name type="scientific">Novipirellula rosea</name>
    <dbReference type="NCBI Taxonomy" id="1031540"/>
    <lineage>
        <taxon>Bacteria</taxon>
        <taxon>Pseudomonadati</taxon>
        <taxon>Planctomycetota</taxon>
        <taxon>Planctomycetia</taxon>
        <taxon>Pirellulales</taxon>
        <taxon>Pirellulaceae</taxon>
        <taxon>Novipirellula</taxon>
    </lineage>
</organism>
<evidence type="ECO:0000256" key="1">
    <source>
        <dbReference type="SAM" id="SignalP"/>
    </source>
</evidence>
<accession>A0ABP8NFK7</accession>
<comment type="caution">
    <text evidence="2">The sequence shown here is derived from an EMBL/GenBank/DDBJ whole genome shotgun (WGS) entry which is preliminary data.</text>
</comment>
<feature type="chain" id="PRO_5047284130" evidence="1">
    <location>
        <begin position="19"/>
        <end position="184"/>
    </location>
</feature>
<protein>
    <submittedName>
        <fullName evidence="2">Uncharacterized protein</fullName>
    </submittedName>
</protein>
<dbReference type="EMBL" id="BAABGA010000070">
    <property type="protein sequence ID" value="GAA4464486.1"/>
    <property type="molecule type" value="Genomic_DNA"/>
</dbReference>
<evidence type="ECO:0000313" key="3">
    <source>
        <dbReference type="Proteomes" id="UP001500840"/>
    </source>
</evidence>
<name>A0ABP8NFK7_9BACT</name>